<comment type="similarity">
    <text evidence="1">Belongs to the NADH dehydrogenase family.</text>
</comment>
<evidence type="ECO:0000259" key="6">
    <source>
        <dbReference type="Pfam" id="PF07992"/>
    </source>
</evidence>
<evidence type="ECO:0000256" key="5">
    <source>
        <dbReference type="ARBA" id="ARBA00023027"/>
    </source>
</evidence>
<gene>
    <name evidence="7" type="ORF">Clacol_008960</name>
</gene>
<keyword evidence="8" id="KW-1185">Reference proteome</keyword>
<reference evidence="7" key="1">
    <citation type="submission" date="2021-10" db="EMBL/GenBank/DDBJ databases">
        <title>De novo Genome Assembly of Clathrus columnatus (Basidiomycota, Fungi) Using Illumina and Nanopore Sequence Data.</title>
        <authorList>
            <person name="Ogiso-Tanaka E."/>
            <person name="Itagaki H."/>
            <person name="Hosoya T."/>
            <person name="Hosaka K."/>
        </authorList>
    </citation>
    <scope>NUCLEOTIDE SEQUENCE</scope>
    <source>
        <strain evidence="7">MO-923</strain>
    </source>
</reference>
<dbReference type="GO" id="GO:0003954">
    <property type="term" value="F:NADH dehydrogenase activity"/>
    <property type="evidence" value="ECO:0007669"/>
    <property type="project" value="InterPro"/>
</dbReference>
<comment type="caution">
    <text evidence="7">The sequence shown here is derived from an EMBL/GenBank/DDBJ whole genome shotgun (WGS) entry which is preliminary data.</text>
</comment>
<evidence type="ECO:0000256" key="2">
    <source>
        <dbReference type="ARBA" id="ARBA00022630"/>
    </source>
</evidence>
<dbReference type="PRINTS" id="PR00368">
    <property type="entry name" value="FADPNR"/>
</dbReference>
<evidence type="ECO:0000256" key="3">
    <source>
        <dbReference type="ARBA" id="ARBA00022827"/>
    </source>
</evidence>
<dbReference type="SUPFAM" id="SSF51905">
    <property type="entry name" value="FAD/NAD(P)-binding domain"/>
    <property type="match status" value="2"/>
</dbReference>
<evidence type="ECO:0000256" key="4">
    <source>
        <dbReference type="ARBA" id="ARBA00023002"/>
    </source>
</evidence>
<dbReference type="AlphaFoldDB" id="A0AAV5ANQ5"/>
<dbReference type="Gene3D" id="3.50.50.100">
    <property type="match status" value="1"/>
</dbReference>
<evidence type="ECO:0000313" key="7">
    <source>
        <dbReference type="EMBL" id="GJJ14693.1"/>
    </source>
</evidence>
<dbReference type="GO" id="GO:0005739">
    <property type="term" value="C:mitochondrion"/>
    <property type="evidence" value="ECO:0007669"/>
    <property type="project" value="TreeGrafter"/>
</dbReference>
<dbReference type="Proteomes" id="UP001050691">
    <property type="component" value="Unassembled WGS sequence"/>
</dbReference>
<dbReference type="InterPro" id="IPR023753">
    <property type="entry name" value="FAD/NAD-binding_dom"/>
</dbReference>
<protein>
    <recommendedName>
        <fullName evidence="6">FAD/NAD(P)-binding domain-containing protein</fullName>
    </recommendedName>
</protein>
<proteinExistence type="inferred from homology"/>
<dbReference type="PANTHER" id="PTHR43706:SF17">
    <property type="entry name" value="NADH DEHYDROGENASE (EUROFUNG)"/>
    <property type="match status" value="1"/>
</dbReference>
<evidence type="ECO:0000313" key="8">
    <source>
        <dbReference type="Proteomes" id="UP001050691"/>
    </source>
</evidence>
<keyword evidence="4" id="KW-0560">Oxidoreductase</keyword>
<keyword evidence="5" id="KW-0520">NAD</keyword>
<evidence type="ECO:0000256" key="1">
    <source>
        <dbReference type="ARBA" id="ARBA00005272"/>
    </source>
</evidence>
<dbReference type="EMBL" id="BPWL01000010">
    <property type="protein sequence ID" value="GJJ14693.1"/>
    <property type="molecule type" value="Genomic_DNA"/>
</dbReference>
<name>A0AAV5ANQ5_9AGAM</name>
<dbReference type="InterPro" id="IPR045024">
    <property type="entry name" value="NDH-2"/>
</dbReference>
<keyword evidence="3" id="KW-0274">FAD</keyword>
<feature type="domain" description="FAD/NAD(P)-binding" evidence="6">
    <location>
        <begin position="9"/>
        <end position="334"/>
    </location>
</feature>
<organism evidence="7 8">
    <name type="scientific">Clathrus columnatus</name>
    <dbReference type="NCBI Taxonomy" id="1419009"/>
    <lineage>
        <taxon>Eukaryota</taxon>
        <taxon>Fungi</taxon>
        <taxon>Dikarya</taxon>
        <taxon>Basidiomycota</taxon>
        <taxon>Agaricomycotina</taxon>
        <taxon>Agaricomycetes</taxon>
        <taxon>Phallomycetidae</taxon>
        <taxon>Phallales</taxon>
        <taxon>Clathraceae</taxon>
        <taxon>Clathrus</taxon>
    </lineage>
</organism>
<accession>A0AAV5ANQ5</accession>
<sequence>MTNSDLFPVTLISANTYFAFTPLLASCAVGTLEYRTALESVRAFAPEAHTYLAWCDNINFQKKELTCTPSTSLSLHENKQGGKEPSSLSDDRGNAIVGPKFVLNYDRLVIAVGAYAQTFGIPGVKENAQFLKDVRDARAIRTRILELFGEANLPIMSDAERRKLLHFCVVGGGPTGVEFAAELHDLLATDLTRAFPHLTPMARITLYDVAPQILGSFDQELVKYATDRFRRNGITIKAEHHVERVNKGSMIVKEDGEVPFGLLVWSTGLAANPLINSIKELTKDGKTGSLLVNDRLNVIRDDGQVMEDIWAIGDAAVCEKERLPATAQVAYQEAKYVAKQLNAIAKGGQPSNAAFEFKNLGTLAYLGDW</sequence>
<dbReference type="InterPro" id="IPR036188">
    <property type="entry name" value="FAD/NAD-bd_sf"/>
</dbReference>
<keyword evidence="2" id="KW-0285">Flavoprotein</keyword>
<dbReference type="PANTHER" id="PTHR43706">
    <property type="entry name" value="NADH DEHYDROGENASE"/>
    <property type="match status" value="1"/>
</dbReference>
<dbReference type="Pfam" id="PF07992">
    <property type="entry name" value="Pyr_redox_2"/>
    <property type="match status" value="1"/>
</dbReference>